<dbReference type="PIRSF" id="PIRSF016578">
    <property type="entry name" value="HsaA"/>
    <property type="match status" value="1"/>
</dbReference>
<keyword evidence="2" id="KW-0560">Oxidoreductase</keyword>
<proteinExistence type="predicted"/>
<comment type="caution">
    <text evidence="6">The sequence shown here is derived from an EMBL/GenBank/DDBJ whole genome shotgun (WGS) entry which is preliminary data.</text>
</comment>
<keyword evidence="1" id="KW-0285">Flavoprotein</keyword>
<feature type="domain" description="Acyl-CoA dehydrogenase C-terminal" evidence="5">
    <location>
        <begin position="277"/>
        <end position="390"/>
    </location>
</feature>
<gene>
    <name evidence="6" type="ORF">C7400_119124</name>
</gene>
<dbReference type="InterPro" id="IPR009100">
    <property type="entry name" value="AcylCoA_DH/oxidase_NM_dom_sf"/>
</dbReference>
<evidence type="ECO:0000259" key="3">
    <source>
        <dbReference type="Pfam" id="PF02770"/>
    </source>
</evidence>
<dbReference type="SUPFAM" id="SSF56645">
    <property type="entry name" value="Acyl-CoA dehydrogenase NM domain-like"/>
    <property type="match status" value="1"/>
</dbReference>
<dbReference type="Gene3D" id="1.10.540.10">
    <property type="entry name" value="Acyl-CoA dehydrogenase/oxidase, N-terminal domain"/>
    <property type="match status" value="1"/>
</dbReference>
<dbReference type="Gene3D" id="1.20.140.10">
    <property type="entry name" value="Butyryl-CoA Dehydrogenase, subunit A, domain 3"/>
    <property type="match status" value="1"/>
</dbReference>
<evidence type="ECO:0000259" key="4">
    <source>
        <dbReference type="Pfam" id="PF02771"/>
    </source>
</evidence>
<dbReference type="InterPro" id="IPR046373">
    <property type="entry name" value="Acyl-CoA_Oxase/DH_mid-dom_sf"/>
</dbReference>
<dbReference type="InterPro" id="IPR013107">
    <property type="entry name" value="Acyl-CoA_DH_C"/>
</dbReference>
<dbReference type="PANTHER" id="PTHR43831:SF1">
    <property type="entry name" value="ISOBUTYRYL-COA DEHYDROGENASE, MITOCHONDRIAL"/>
    <property type="match status" value="1"/>
</dbReference>
<dbReference type="SUPFAM" id="SSF47203">
    <property type="entry name" value="Acyl-CoA dehydrogenase C-terminal domain-like"/>
    <property type="match status" value="1"/>
</dbReference>
<reference evidence="6 7" key="1">
    <citation type="submission" date="2018-05" db="EMBL/GenBank/DDBJ databases">
        <title>Genomic Encyclopedia of Type Strains, Phase IV (KMG-V): Genome sequencing to study the core and pangenomes of soil and plant-associated prokaryotes.</title>
        <authorList>
            <person name="Whitman W."/>
        </authorList>
    </citation>
    <scope>NUCLEOTIDE SEQUENCE [LARGE SCALE GENOMIC DNA]</scope>
    <source>
        <strain evidence="6 7">SIr-6563</strain>
    </source>
</reference>
<dbReference type="RefSeq" id="WP_231957569.1">
    <property type="nucleotide sequence ID" value="NZ_CADFGS010000020.1"/>
</dbReference>
<evidence type="ECO:0000259" key="5">
    <source>
        <dbReference type="Pfam" id="PF08028"/>
    </source>
</evidence>
<dbReference type="InterPro" id="IPR013786">
    <property type="entry name" value="AcylCoA_DH/ox_N"/>
</dbReference>
<feature type="domain" description="Acyl-CoA oxidase/dehydrogenase middle" evidence="3">
    <location>
        <begin position="149"/>
        <end position="239"/>
    </location>
</feature>
<sequence length="410" mass="43623">MNAPTPAAALDSAADDAARATHAALIERAALLGRVFANLADDYDRSGAPPQEQFQALREAGLLRANIARADGGYGAGLAVTRAILGEIAYGDPSVALILAMHYSHHAMIVHDARVAARGGVRDWPPALAQRLTRASLDGRALINAAQVEPALGSPSHGGLPDTIARRDGAHWRITGHKRYVTGAPLLAWISVLARTDEAEPRLGHFLVPRDAPGVRIDENWDPVGMRATVSHDVLFKDVAIPLDDAVGLKPASLGVQRDPHATAWYFSLVATIYDAAARAARDWLLDFINTRTPGSLGGAPLASLATVQESVGRIEMRLATSDWLLRSHADAIDADNAPATLSALVKHNVVDNAIEAVQTALELAGNHGITRRNPLERHHRNVLCARIHAPSNSLLRTNAGRAALNAALK</sequence>
<evidence type="ECO:0000256" key="2">
    <source>
        <dbReference type="ARBA" id="ARBA00023002"/>
    </source>
</evidence>
<evidence type="ECO:0000313" key="6">
    <source>
        <dbReference type="EMBL" id="PXX11557.1"/>
    </source>
</evidence>
<dbReference type="InterPro" id="IPR052547">
    <property type="entry name" value="Mito_Isobutyryl-CoADH"/>
</dbReference>
<dbReference type="EMBL" id="QJJV01000019">
    <property type="protein sequence ID" value="PXX11557.1"/>
    <property type="molecule type" value="Genomic_DNA"/>
</dbReference>
<dbReference type="InterPro" id="IPR037069">
    <property type="entry name" value="AcylCoA_DH/ox_N_sf"/>
</dbReference>
<name>A0ABX5MJ39_9BURK</name>
<dbReference type="Pfam" id="PF02770">
    <property type="entry name" value="Acyl-CoA_dh_M"/>
    <property type="match status" value="1"/>
</dbReference>
<dbReference type="InterPro" id="IPR036250">
    <property type="entry name" value="AcylCo_DH-like_C"/>
</dbReference>
<dbReference type="InterPro" id="IPR006091">
    <property type="entry name" value="Acyl-CoA_Oxase/DH_mid-dom"/>
</dbReference>
<keyword evidence="7" id="KW-1185">Reference proteome</keyword>
<organism evidence="6 7">
    <name type="scientific">Paraburkholderia tropica</name>
    <dbReference type="NCBI Taxonomy" id="92647"/>
    <lineage>
        <taxon>Bacteria</taxon>
        <taxon>Pseudomonadati</taxon>
        <taxon>Pseudomonadota</taxon>
        <taxon>Betaproteobacteria</taxon>
        <taxon>Burkholderiales</taxon>
        <taxon>Burkholderiaceae</taxon>
        <taxon>Paraburkholderia</taxon>
    </lineage>
</organism>
<dbReference type="CDD" id="cd00567">
    <property type="entry name" value="ACAD"/>
    <property type="match status" value="1"/>
</dbReference>
<feature type="domain" description="Acyl-CoA dehydrogenase/oxidase N-terminal" evidence="4">
    <location>
        <begin position="34"/>
        <end position="109"/>
    </location>
</feature>
<evidence type="ECO:0000256" key="1">
    <source>
        <dbReference type="ARBA" id="ARBA00022630"/>
    </source>
</evidence>
<dbReference type="Pfam" id="PF02771">
    <property type="entry name" value="Acyl-CoA_dh_N"/>
    <property type="match status" value="1"/>
</dbReference>
<accession>A0ABX5MJ39</accession>
<dbReference type="Proteomes" id="UP000247515">
    <property type="component" value="Unassembled WGS sequence"/>
</dbReference>
<evidence type="ECO:0000313" key="7">
    <source>
        <dbReference type="Proteomes" id="UP000247515"/>
    </source>
</evidence>
<dbReference type="PANTHER" id="PTHR43831">
    <property type="entry name" value="ISOBUTYRYL-COA DEHYDROGENASE"/>
    <property type="match status" value="1"/>
</dbReference>
<dbReference type="Pfam" id="PF08028">
    <property type="entry name" value="Acyl-CoA_dh_2"/>
    <property type="match status" value="1"/>
</dbReference>
<dbReference type="Gene3D" id="2.40.110.10">
    <property type="entry name" value="Butyryl-CoA Dehydrogenase, subunit A, domain 2"/>
    <property type="match status" value="1"/>
</dbReference>
<protein>
    <submittedName>
        <fullName evidence="6">Alkylation response protein AidB-like acyl-CoA dehydrogenase</fullName>
    </submittedName>
</protein>